<dbReference type="InterPro" id="IPR024478">
    <property type="entry name" value="HlyB_4HB_MCP"/>
</dbReference>
<gene>
    <name evidence="8" type="ORF">CP523_11555</name>
    <name evidence="9" type="ORF">NH397_03925</name>
</gene>
<dbReference type="Pfam" id="PF00672">
    <property type="entry name" value="HAMP"/>
    <property type="match status" value="1"/>
</dbReference>
<feature type="domain" description="Methyl-accepting transducer" evidence="6">
    <location>
        <begin position="276"/>
        <end position="534"/>
    </location>
</feature>
<proteinExistence type="inferred from homology"/>
<dbReference type="PROSITE" id="PS50885">
    <property type="entry name" value="HAMP"/>
    <property type="match status" value="1"/>
</dbReference>
<evidence type="ECO:0000256" key="3">
    <source>
        <dbReference type="PROSITE-ProRule" id="PRU00284"/>
    </source>
</evidence>
<keyword evidence="4" id="KW-0175">Coiled coil</keyword>
<dbReference type="Pfam" id="PF12729">
    <property type="entry name" value="4HB_MCP_1"/>
    <property type="match status" value="1"/>
</dbReference>
<dbReference type="CDD" id="cd06225">
    <property type="entry name" value="HAMP"/>
    <property type="match status" value="1"/>
</dbReference>
<dbReference type="PRINTS" id="PR00260">
    <property type="entry name" value="CHEMTRNSDUCR"/>
</dbReference>
<dbReference type="RefSeq" id="WP_066673335.1">
    <property type="nucleotide sequence ID" value="NZ_CABMIZ010000001.1"/>
</dbReference>
<evidence type="ECO:0000259" key="6">
    <source>
        <dbReference type="PROSITE" id="PS50111"/>
    </source>
</evidence>
<evidence type="ECO:0000256" key="1">
    <source>
        <dbReference type="ARBA" id="ARBA00023224"/>
    </source>
</evidence>
<dbReference type="GO" id="GO:0006935">
    <property type="term" value="P:chemotaxis"/>
    <property type="evidence" value="ECO:0007669"/>
    <property type="project" value="InterPro"/>
</dbReference>
<evidence type="ECO:0000256" key="5">
    <source>
        <dbReference type="SAM" id="Phobius"/>
    </source>
</evidence>
<evidence type="ECO:0000313" key="10">
    <source>
        <dbReference type="Proteomes" id="UP000280586"/>
    </source>
</evidence>
<reference evidence="9" key="2">
    <citation type="submission" date="2022-06" db="EMBL/GenBank/DDBJ databases">
        <authorList>
            <person name="Holder M.E."/>
            <person name="Ajami N.J."/>
            <person name="Petrosino J.F."/>
        </authorList>
    </citation>
    <scope>NUCLEOTIDE SEQUENCE</scope>
    <source>
        <strain evidence="9">RMA 8861</strain>
    </source>
</reference>
<dbReference type="PANTHER" id="PTHR32089">
    <property type="entry name" value="METHYL-ACCEPTING CHEMOTAXIS PROTEIN MCPB"/>
    <property type="match status" value="1"/>
</dbReference>
<dbReference type="CDD" id="cd19411">
    <property type="entry name" value="MCP2201-like_sensor"/>
    <property type="match status" value="1"/>
</dbReference>
<dbReference type="KEGG" id="csep:CP523_11555"/>
<sequence>MKILKDLKISTKLIVSFLVSGILMVVIAVIATFSLNKIGESATALYDDNVIGISCIQTIDKNTFNIYSDMKLMMYINDKNTLSELTKEIEKLTNEDIKLMEQYKDGITKEEDRKLFNELAKNLAAYRQQRAKYVSLILDGKNAEAVKYFDEFAGIREEVRANLDELHNLNNSWAKERLEDNGRIFSSSVKSTIVIMIFAIIILIVSSILIMNAIVEPIKKIGELAYRLSEYDFSKPLVIDSKDEFGKVSYALNLAQDNVSALIKNVINSTQDMSASSEELSATVEEMTSKLEMINESTKEIGSGVQETSATAEELSSSIQEVDSNVSILSNKAVDGSTNAISIQERADKIEKDSKKAYDNTKELYVNMEKAILDDIEKGKVVDNISVMADTISSIADQTNLLALNAAIEAARAGEQGKGFAVVAEEVRKLAEQSSVAVENVKTTTEKVQAAFKSLSKNSNELLKFMNIEVTGQFETFLGVGEQYNNDGRFVNEMSRELAAMTEEISATINQVSEAVQNMAEMAENSSENLTGIQESVNESTQAMEQVANAAQEQAELAQSLNEMVIKFRV</sequence>
<dbReference type="InterPro" id="IPR047347">
    <property type="entry name" value="YvaQ-like_sensor"/>
</dbReference>
<dbReference type="GO" id="GO:0004888">
    <property type="term" value="F:transmembrane signaling receptor activity"/>
    <property type="evidence" value="ECO:0007669"/>
    <property type="project" value="InterPro"/>
</dbReference>
<evidence type="ECO:0000313" key="9">
    <source>
        <dbReference type="EMBL" id="USS01597.1"/>
    </source>
</evidence>
<keyword evidence="5" id="KW-0812">Transmembrane</keyword>
<feature type="transmembrane region" description="Helical" evidence="5">
    <location>
        <begin position="12"/>
        <end position="35"/>
    </location>
</feature>
<evidence type="ECO:0000313" key="11">
    <source>
        <dbReference type="Proteomes" id="UP001055437"/>
    </source>
</evidence>
<feature type="coiled-coil region" evidence="4">
    <location>
        <begin position="75"/>
        <end position="129"/>
    </location>
</feature>
<dbReference type="SUPFAM" id="SSF58104">
    <property type="entry name" value="Methyl-accepting chemotaxis protein (MCP) signaling domain"/>
    <property type="match status" value="1"/>
</dbReference>
<feature type="coiled-coil region" evidence="4">
    <location>
        <begin position="491"/>
        <end position="553"/>
    </location>
</feature>
<dbReference type="SMART" id="SM00304">
    <property type="entry name" value="HAMP"/>
    <property type="match status" value="1"/>
</dbReference>
<dbReference type="PROSITE" id="PS50111">
    <property type="entry name" value="CHEMOTAXIS_TRANSDUC_2"/>
    <property type="match status" value="1"/>
</dbReference>
<comment type="similarity">
    <text evidence="2">Belongs to the methyl-accepting chemotaxis (MCP) protein family.</text>
</comment>
<dbReference type="GeneID" id="303561318"/>
<keyword evidence="1 3" id="KW-0807">Transducer</keyword>
<dbReference type="InterPro" id="IPR003660">
    <property type="entry name" value="HAMP_dom"/>
</dbReference>
<dbReference type="SMART" id="SM00283">
    <property type="entry name" value="MA"/>
    <property type="match status" value="1"/>
</dbReference>
<dbReference type="Proteomes" id="UP000280586">
    <property type="component" value="Chromosome"/>
</dbReference>
<dbReference type="PANTHER" id="PTHR32089:SF112">
    <property type="entry name" value="LYSOZYME-LIKE PROTEIN-RELATED"/>
    <property type="match status" value="1"/>
</dbReference>
<keyword evidence="5" id="KW-1133">Transmembrane helix</keyword>
<dbReference type="AlphaFoldDB" id="A0A9N7JMS9"/>
<dbReference type="Proteomes" id="UP001055437">
    <property type="component" value="Chromosome"/>
</dbReference>
<evidence type="ECO:0000256" key="4">
    <source>
        <dbReference type="SAM" id="Coils"/>
    </source>
</evidence>
<evidence type="ECO:0000256" key="2">
    <source>
        <dbReference type="ARBA" id="ARBA00029447"/>
    </source>
</evidence>
<accession>A0A9N7JMS9</accession>
<feature type="domain" description="HAMP" evidence="7">
    <location>
        <begin position="212"/>
        <end position="264"/>
    </location>
</feature>
<evidence type="ECO:0000259" key="7">
    <source>
        <dbReference type="PROSITE" id="PS50885"/>
    </source>
</evidence>
<dbReference type="Pfam" id="PF00015">
    <property type="entry name" value="MCPsignal"/>
    <property type="match status" value="1"/>
</dbReference>
<dbReference type="OrthoDB" id="1887545at2"/>
<dbReference type="EMBL" id="CP099799">
    <property type="protein sequence ID" value="USS01597.1"/>
    <property type="molecule type" value="Genomic_DNA"/>
</dbReference>
<reference evidence="8 10" key="1">
    <citation type="submission" date="2017-09" db="EMBL/GenBank/DDBJ databases">
        <authorList>
            <person name="Thomas P."/>
            <person name="Seyboldt C."/>
        </authorList>
    </citation>
    <scope>NUCLEOTIDE SEQUENCE [LARGE SCALE GENOMIC DNA]</scope>
    <source>
        <strain evidence="8 10">DSM 7534</strain>
    </source>
</reference>
<feature type="transmembrane region" description="Helical" evidence="5">
    <location>
        <begin position="193"/>
        <end position="215"/>
    </location>
</feature>
<dbReference type="InterPro" id="IPR004089">
    <property type="entry name" value="MCPsignal_dom"/>
</dbReference>
<organism evidence="8 10">
    <name type="scientific">Clostridium septicum</name>
    <dbReference type="NCBI Taxonomy" id="1504"/>
    <lineage>
        <taxon>Bacteria</taxon>
        <taxon>Bacillati</taxon>
        <taxon>Bacillota</taxon>
        <taxon>Clostridia</taxon>
        <taxon>Eubacteriales</taxon>
        <taxon>Clostridiaceae</taxon>
        <taxon>Clostridium</taxon>
    </lineage>
</organism>
<keyword evidence="11" id="KW-1185">Reference proteome</keyword>
<evidence type="ECO:0000313" key="8">
    <source>
        <dbReference type="EMBL" id="AYE34999.1"/>
    </source>
</evidence>
<keyword evidence="5" id="KW-0472">Membrane</keyword>
<dbReference type="GO" id="GO:0007165">
    <property type="term" value="P:signal transduction"/>
    <property type="evidence" value="ECO:0007669"/>
    <property type="project" value="UniProtKB-KW"/>
</dbReference>
<name>A0A9N7JMS9_CLOSE</name>
<protein>
    <submittedName>
        <fullName evidence="8">Methyl-accepting chemotaxis protein</fullName>
    </submittedName>
</protein>
<dbReference type="Gene3D" id="1.10.287.950">
    <property type="entry name" value="Methyl-accepting chemotaxis protein"/>
    <property type="match status" value="1"/>
</dbReference>
<dbReference type="EMBL" id="CP023671">
    <property type="protein sequence ID" value="AYE34999.1"/>
    <property type="molecule type" value="Genomic_DNA"/>
</dbReference>
<dbReference type="GO" id="GO:0016020">
    <property type="term" value="C:membrane"/>
    <property type="evidence" value="ECO:0007669"/>
    <property type="project" value="InterPro"/>
</dbReference>
<dbReference type="InterPro" id="IPR004090">
    <property type="entry name" value="Chemotax_Me-accpt_rcpt"/>
</dbReference>